<keyword evidence="3 6" id="KW-0479">Metal-binding</keyword>
<dbReference type="GO" id="GO:0033615">
    <property type="term" value="P:mitochondrial proton-transporting ATP synthase complex assembly"/>
    <property type="evidence" value="ECO:0007669"/>
    <property type="project" value="TreeGrafter"/>
</dbReference>
<protein>
    <recommendedName>
        <fullName evidence="6">Mitochondrial inner membrane protease ATP23</fullName>
        <ecNumber evidence="6">3.4.24.-</ecNumber>
    </recommendedName>
</protein>
<proteinExistence type="inferred from homology"/>
<evidence type="ECO:0000256" key="1">
    <source>
        <dbReference type="ARBA" id="ARBA00009915"/>
    </source>
</evidence>
<dbReference type="GO" id="GO:0046872">
    <property type="term" value="F:metal ion binding"/>
    <property type="evidence" value="ECO:0007669"/>
    <property type="project" value="UniProtKB-KW"/>
</dbReference>
<evidence type="ECO:0000256" key="6">
    <source>
        <dbReference type="RuleBase" id="RU364057"/>
    </source>
</evidence>
<keyword evidence="2 6" id="KW-0645">Protease</keyword>
<organism evidence="7">
    <name type="scientific">Corethron hystrix</name>
    <dbReference type="NCBI Taxonomy" id="216773"/>
    <lineage>
        <taxon>Eukaryota</taxon>
        <taxon>Sar</taxon>
        <taxon>Stramenopiles</taxon>
        <taxon>Ochrophyta</taxon>
        <taxon>Bacillariophyta</taxon>
        <taxon>Coscinodiscophyceae</taxon>
        <taxon>Corethrophycidae</taxon>
        <taxon>Corethrales</taxon>
        <taxon>Corethraceae</taxon>
        <taxon>Corethron</taxon>
    </lineage>
</organism>
<evidence type="ECO:0000313" key="7">
    <source>
        <dbReference type="EMBL" id="CAD8883997.1"/>
    </source>
</evidence>
<dbReference type="EC" id="3.4.24.-" evidence="6"/>
<gene>
    <name evidence="7" type="ORF">CHYS00102_LOCUS11194</name>
</gene>
<name>A0A7S1FQY9_9STRA</name>
<dbReference type="GO" id="GO:0005739">
    <property type="term" value="C:mitochondrion"/>
    <property type="evidence" value="ECO:0007669"/>
    <property type="project" value="GOC"/>
</dbReference>
<reference evidence="7" key="1">
    <citation type="submission" date="2021-01" db="EMBL/GenBank/DDBJ databases">
        <authorList>
            <person name="Corre E."/>
            <person name="Pelletier E."/>
            <person name="Niang G."/>
            <person name="Scheremetjew M."/>
            <person name="Finn R."/>
            <person name="Kale V."/>
            <person name="Holt S."/>
            <person name="Cochrane G."/>
            <person name="Meng A."/>
            <person name="Brown T."/>
            <person name="Cohen L."/>
        </authorList>
    </citation>
    <scope>NUCLEOTIDE SEQUENCE</scope>
    <source>
        <strain evidence="7">308</strain>
    </source>
</reference>
<sequence>MSAAPKPTTPCPDLEKCNSFLRRAVVRNVTVQFLLDNLTKLGCTPPAGFMQCQKCDDTMSGGFGVAEILSDGRKTIRPELVICSNHMKNENHVNKVLVHEMIHAIDLCRTKMDPFNNCVQHACTEIRAENLSGECSATEEVKNLQLPSSQFAGHQQKCVKRRAALSLRTNPACKGKENEAIEKAFHACYADTYPFDRHPH</sequence>
<dbReference type="GO" id="GO:0034982">
    <property type="term" value="P:mitochondrial protein processing"/>
    <property type="evidence" value="ECO:0007669"/>
    <property type="project" value="TreeGrafter"/>
</dbReference>
<evidence type="ECO:0000256" key="3">
    <source>
        <dbReference type="ARBA" id="ARBA00022723"/>
    </source>
</evidence>
<keyword evidence="4 6" id="KW-0378">Hydrolase</keyword>
<dbReference type="InterPro" id="IPR019165">
    <property type="entry name" value="Peptidase_M76_ATP23"/>
</dbReference>
<dbReference type="PANTHER" id="PTHR21711">
    <property type="entry name" value="MITOCHONDRIAL INNER MEMBRANE PROTEASE"/>
    <property type="match status" value="1"/>
</dbReference>
<dbReference type="Pfam" id="PF09768">
    <property type="entry name" value="Peptidase_M76"/>
    <property type="match status" value="1"/>
</dbReference>
<evidence type="ECO:0000256" key="4">
    <source>
        <dbReference type="ARBA" id="ARBA00022801"/>
    </source>
</evidence>
<accession>A0A7S1FQY9</accession>
<dbReference type="EMBL" id="HBFR01015380">
    <property type="protein sequence ID" value="CAD8883997.1"/>
    <property type="molecule type" value="Transcribed_RNA"/>
</dbReference>
<dbReference type="PANTHER" id="PTHR21711:SF0">
    <property type="entry name" value="MITOCHONDRIAL INNER MEMBRANE PROTEASE ATP23 HOMOLOG"/>
    <property type="match status" value="1"/>
</dbReference>
<evidence type="ECO:0000256" key="2">
    <source>
        <dbReference type="ARBA" id="ARBA00022670"/>
    </source>
</evidence>
<evidence type="ECO:0000256" key="5">
    <source>
        <dbReference type="ARBA" id="ARBA00023049"/>
    </source>
</evidence>
<dbReference type="AlphaFoldDB" id="A0A7S1FQY9"/>
<comment type="similarity">
    <text evidence="1 6">Belongs to the peptidase M76 family.</text>
</comment>
<keyword evidence="5 6" id="KW-0482">Metalloprotease</keyword>
<dbReference type="GO" id="GO:0004222">
    <property type="term" value="F:metalloendopeptidase activity"/>
    <property type="evidence" value="ECO:0007669"/>
    <property type="project" value="InterPro"/>
</dbReference>